<dbReference type="EMBL" id="BQNB010020269">
    <property type="protein sequence ID" value="GJT94164.1"/>
    <property type="molecule type" value="Genomic_DNA"/>
</dbReference>
<evidence type="ECO:0000313" key="2">
    <source>
        <dbReference type="Proteomes" id="UP001151760"/>
    </source>
</evidence>
<protein>
    <submittedName>
        <fullName evidence="1">Uncharacterized protein</fullName>
    </submittedName>
</protein>
<reference evidence="1" key="2">
    <citation type="submission" date="2022-01" db="EMBL/GenBank/DDBJ databases">
        <authorList>
            <person name="Yamashiro T."/>
            <person name="Shiraishi A."/>
            <person name="Satake H."/>
            <person name="Nakayama K."/>
        </authorList>
    </citation>
    <scope>NUCLEOTIDE SEQUENCE</scope>
</reference>
<dbReference type="Proteomes" id="UP001151760">
    <property type="component" value="Unassembled WGS sequence"/>
</dbReference>
<comment type="caution">
    <text evidence="1">The sequence shown here is derived from an EMBL/GenBank/DDBJ whole genome shotgun (WGS) entry which is preliminary data.</text>
</comment>
<proteinExistence type="predicted"/>
<evidence type="ECO:0000313" key="1">
    <source>
        <dbReference type="EMBL" id="GJT94164.1"/>
    </source>
</evidence>
<gene>
    <name evidence="1" type="ORF">Tco_1083009</name>
</gene>
<name>A0ABQ5I242_9ASTR</name>
<organism evidence="1 2">
    <name type="scientific">Tanacetum coccineum</name>
    <dbReference type="NCBI Taxonomy" id="301880"/>
    <lineage>
        <taxon>Eukaryota</taxon>
        <taxon>Viridiplantae</taxon>
        <taxon>Streptophyta</taxon>
        <taxon>Embryophyta</taxon>
        <taxon>Tracheophyta</taxon>
        <taxon>Spermatophyta</taxon>
        <taxon>Magnoliopsida</taxon>
        <taxon>eudicotyledons</taxon>
        <taxon>Gunneridae</taxon>
        <taxon>Pentapetalae</taxon>
        <taxon>asterids</taxon>
        <taxon>campanulids</taxon>
        <taxon>Asterales</taxon>
        <taxon>Asteraceae</taxon>
        <taxon>Asteroideae</taxon>
        <taxon>Anthemideae</taxon>
        <taxon>Anthemidinae</taxon>
        <taxon>Tanacetum</taxon>
    </lineage>
</organism>
<accession>A0ABQ5I242</accession>
<reference evidence="1" key="1">
    <citation type="journal article" date="2022" name="Int. J. Mol. Sci.">
        <title>Draft Genome of Tanacetum Coccineum: Genomic Comparison of Closely Related Tanacetum-Family Plants.</title>
        <authorList>
            <person name="Yamashiro T."/>
            <person name="Shiraishi A."/>
            <person name="Nakayama K."/>
            <person name="Satake H."/>
        </authorList>
    </citation>
    <scope>NUCLEOTIDE SEQUENCE</scope>
</reference>
<sequence>MFTSGFYPKSSYSSVSQHDKNISRINMSSTLFLVVKYCSRSVLADNKHDINVTKEGISHLPMLVFHSYGREGGIEFVPSTNSSTINIITPKENSARPSSSDLSGLQLRQLRETSILDIERGRTIWAESANGEFQSHGMKPEESWLLEWGLLGVSNWGVPKALPA</sequence>
<keyword evidence="2" id="KW-1185">Reference proteome</keyword>